<keyword evidence="1" id="KW-1133">Transmembrane helix</keyword>
<feature type="transmembrane region" description="Helical" evidence="1">
    <location>
        <begin position="67"/>
        <end position="83"/>
    </location>
</feature>
<evidence type="ECO:0000313" key="5">
    <source>
        <dbReference type="Proteomes" id="UP001157946"/>
    </source>
</evidence>
<evidence type="ECO:0000259" key="3">
    <source>
        <dbReference type="Pfam" id="PF21537"/>
    </source>
</evidence>
<dbReference type="Proteomes" id="UP001157946">
    <property type="component" value="Unassembled WGS sequence"/>
</dbReference>
<name>A0AA46AGT3_9BACL</name>
<dbReference type="InterPro" id="IPR015402">
    <property type="entry name" value="DUF1980"/>
</dbReference>
<evidence type="ECO:0000313" key="4">
    <source>
        <dbReference type="EMBL" id="SMP31522.1"/>
    </source>
</evidence>
<keyword evidence="1" id="KW-0812">Transmembrane</keyword>
<gene>
    <name evidence="4" type="ORF">SAMN06265361_10817</name>
</gene>
<accession>A0AA46AGT3</accession>
<feature type="transmembrane region" description="Helical" evidence="1">
    <location>
        <begin position="34"/>
        <end position="55"/>
    </location>
</feature>
<reference evidence="4" key="1">
    <citation type="submission" date="2017-05" db="EMBL/GenBank/DDBJ databases">
        <authorList>
            <person name="Varghese N."/>
            <person name="Submissions S."/>
        </authorList>
    </citation>
    <scope>NUCLEOTIDE SEQUENCE</scope>
    <source>
        <strain evidence="4">DSM 45262</strain>
    </source>
</reference>
<dbReference type="AlphaFoldDB" id="A0AA46AGT3"/>
<feature type="domain" description="DUF1980" evidence="2">
    <location>
        <begin position="6"/>
        <end position="98"/>
    </location>
</feature>
<dbReference type="InterPro" id="IPR052955">
    <property type="entry name" value="UPF0703_membrane_permease"/>
</dbReference>
<sequence length="264" mass="29562">MLKAWLRVGICLGLAVLLVQLIITGELSLFVNPRFTWLIVASVLILVLLGLVQLWNMKGSELHRIGAWGYLVLLLPMAMYLLIPPKALDASIASKKGVSYLSAKSVNEQQQKKSAPSATSDTNADPLAVQEDPYKKFIPQLQREPVIHLSQETYADYYNTLNFYPQQFKGKKIKLKGFVYRDDTMKKDQLVVGRFSVTCCTADAIVIGFLTEGAKTSTLKDNDWVEVTGSLDVGMYDGVDMPVIKLEAVEKVKPLKDPYIYFTY</sequence>
<dbReference type="Pfam" id="PF09323">
    <property type="entry name" value="DUF1980"/>
    <property type="match status" value="1"/>
</dbReference>
<feature type="domain" description="DUF1980" evidence="3">
    <location>
        <begin position="134"/>
        <end position="261"/>
    </location>
</feature>
<dbReference type="NCBIfam" id="TIGR03943">
    <property type="entry name" value="TIGR03943 family putative permease subunit"/>
    <property type="match status" value="1"/>
</dbReference>
<dbReference type="Pfam" id="PF21537">
    <property type="entry name" value="DUF1980_C"/>
    <property type="match status" value="1"/>
</dbReference>
<protein>
    <submittedName>
        <fullName evidence="4">Membrane protein</fullName>
    </submittedName>
</protein>
<dbReference type="InterPro" id="IPR048447">
    <property type="entry name" value="DUF1980_C"/>
</dbReference>
<evidence type="ECO:0000259" key="2">
    <source>
        <dbReference type="Pfam" id="PF09323"/>
    </source>
</evidence>
<dbReference type="PANTHER" id="PTHR40047">
    <property type="entry name" value="UPF0703 PROTEIN YCGQ"/>
    <property type="match status" value="1"/>
</dbReference>
<proteinExistence type="predicted"/>
<dbReference type="EMBL" id="FXTU01000008">
    <property type="protein sequence ID" value="SMP31522.1"/>
    <property type="molecule type" value="Genomic_DNA"/>
</dbReference>
<evidence type="ECO:0000256" key="1">
    <source>
        <dbReference type="SAM" id="Phobius"/>
    </source>
</evidence>
<keyword evidence="1" id="KW-0472">Membrane</keyword>
<comment type="caution">
    <text evidence="4">The sequence shown here is derived from an EMBL/GenBank/DDBJ whole genome shotgun (WGS) entry which is preliminary data.</text>
</comment>
<dbReference type="InterPro" id="IPR048493">
    <property type="entry name" value="DUF1980_N"/>
</dbReference>
<keyword evidence="5" id="KW-1185">Reference proteome</keyword>
<organism evidence="4 5">
    <name type="scientific">Laceyella tengchongensis</name>
    <dbReference type="NCBI Taxonomy" id="574699"/>
    <lineage>
        <taxon>Bacteria</taxon>
        <taxon>Bacillati</taxon>
        <taxon>Bacillota</taxon>
        <taxon>Bacilli</taxon>
        <taxon>Bacillales</taxon>
        <taxon>Thermoactinomycetaceae</taxon>
        <taxon>Laceyella</taxon>
    </lineage>
</organism>
<dbReference type="PANTHER" id="PTHR40047:SF1">
    <property type="entry name" value="UPF0703 PROTEIN YCGQ"/>
    <property type="match status" value="1"/>
</dbReference>